<dbReference type="InterPro" id="IPR001206">
    <property type="entry name" value="Diacylglycerol_kinase_cat_dom"/>
</dbReference>
<keyword evidence="2" id="KW-0547">Nucleotide-binding</keyword>
<comment type="caution">
    <text evidence="6">The sequence shown here is derived from an EMBL/GenBank/DDBJ whole genome shotgun (WGS) entry which is preliminary data.</text>
</comment>
<organism evidence="6 7">
    <name type="scientific">Devosia albogilva</name>
    <dbReference type="NCBI Taxonomy" id="429726"/>
    <lineage>
        <taxon>Bacteria</taxon>
        <taxon>Pseudomonadati</taxon>
        <taxon>Pseudomonadota</taxon>
        <taxon>Alphaproteobacteria</taxon>
        <taxon>Hyphomicrobiales</taxon>
        <taxon>Devosiaceae</taxon>
        <taxon>Devosia</taxon>
    </lineage>
</organism>
<keyword evidence="3 6" id="KW-0418">Kinase</keyword>
<feature type="domain" description="DAGKc" evidence="5">
    <location>
        <begin position="1"/>
        <end position="128"/>
    </location>
</feature>
<accession>A0ABW5QIV6</accession>
<dbReference type="InterPro" id="IPR016064">
    <property type="entry name" value="NAD/diacylglycerol_kinase_sf"/>
</dbReference>
<dbReference type="EMBL" id="JBHUNP010000001">
    <property type="protein sequence ID" value="MFD2647639.1"/>
    <property type="molecule type" value="Genomic_DNA"/>
</dbReference>
<dbReference type="Pfam" id="PF00781">
    <property type="entry name" value="DAGK_cat"/>
    <property type="match status" value="1"/>
</dbReference>
<dbReference type="RefSeq" id="WP_386832661.1">
    <property type="nucleotide sequence ID" value="NZ_JBHUNP010000001.1"/>
</dbReference>
<dbReference type="InterPro" id="IPR045540">
    <property type="entry name" value="YegS/DAGK_C"/>
</dbReference>
<keyword evidence="1 6" id="KW-0808">Transferase</keyword>
<evidence type="ECO:0000256" key="4">
    <source>
        <dbReference type="ARBA" id="ARBA00022840"/>
    </source>
</evidence>
<evidence type="ECO:0000259" key="5">
    <source>
        <dbReference type="PROSITE" id="PS50146"/>
    </source>
</evidence>
<evidence type="ECO:0000256" key="2">
    <source>
        <dbReference type="ARBA" id="ARBA00022741"/>
    </source>
</evidence>
<evidence type="ECO:0000256" key="3">
    <source>
        <dbReference type="ARBA" id="ARBA00022777"/>
    </source>
</evidence>
<reference evidence="7" key="1">
    <citation type="journal article" date="2019" name="Int. J. Syst. Evol. Microbiol.">
        <title>The Global Catalogue of Microorganisms (GCM) 10K type strain sequencing project: providing services to taxonomists for standard genome sequencing and annotation.</title>
        <authorList>
            <consortium name="The Broad Institute Genomics Platform"/>
            <consortium name="The Broad Institute Genome Sequencing Center for Infectious Disease"/>
            <person name="Wu L."/>
            <person name="Ma J."/>
        </authorList>
    </citation>
    <scope>NUCLEOTIDE SEQUENCE [LARGE SCALE GENOMIC DNA]</scope>
    <source>
        <strain evidence="7">CCM 7427</strain>
    </source>
</reference>
<dbReference type="Proteomes" id="UP001597521">
    <property type="component" value="Unassembled WGS sequence"/>
</dbReference>
<proteinExistence type="predicted"/>
<dbReference type="Gene3D" id="2.60.200.40">
    <property type="match status" value="1"/>
</dbReference>
<dbReference type="SUPFAM" id="SSF111331">
    <property type="entry name" value="NAD kinase/diacylglycerol kinase-like"/>
    <property type="match status" value="1"/>
</dbReference>
<dbReference type="GO" id="GO:0016301">
    <property type="term" value="F:kinase activity"/>
    <property type="evidence" value="ECO:0007669"/>
    <property type="project" value="UniProtKB-KW"/>
</dbReference>
<evidence type="ECO:0000313" key="6">
    <source>
        <dbReference type="EMBL" id="MFD2647639.1"/>
    </source>
</evidence>
<dbReference type="PROSITE" id="PS50146">
    <property type="entry name" value="DAGK"/>
    <property type="match status" value="1"/>
</dbReference>
<dbReference type="PANTHER" id="PTHR12358">
    <property type="entry name" value="SPHINGOSINE KINASE"/>
    <property type="match status" value="1"/>
</dbReference>
<dbReference type="Gene3D" id="3.40.50.10330">
    <property type="entry name" value="Probable inorganic polyphosphate/atp-NAD kinase, domain 1"/>
    <property type="match status" value="1"/>
</dbReference>
<dbReference type="SMART" id="SM00046">
    <property type="entry name" value="DAGKc"/>
    <property type="match status" value="1"/>
</dbReference>
<dbReference type="EC" id="2.7.1.-" evidence="6"/>
<dbReference type="InterPro" id="IPR017438">
    <property type="entry name" value="ATP-NAD_kinase_N"/>
</dbReference>
<dbReference type="PANTHER" id="PTHR12358:SF106">
    <property type="entry name" value="LIPID KINASE YEGS"/>
    <property type="match status" value="1"/>
</dbReference>
<gene>
    <name evidence="6" type="ORF">ACFSX5_07540</name>
</gene>
<evidence type="ECO:0000313" key="7">
    <source>
        <dbReference type="Proteomes" id="UP001597521"/>
    </source>
</evidence>
<evidence type="ECO:0000256" key="1">
    <source>
        <dbReference type="ARBA" id="ARBA00022679"/>
    </source>
</evidence>
<name>A0ABW5QIV6_9HYPH</name>
<keyword evidence="4" id="KW-0067">ATP-binding</keyword>
<dbReference type="InterPro" id="IPR050187">
    <property type="entry name" value="Lipid_Phosphate_FormReg"/>
</dbReference>
<dbReference type="Pfam" id="PF19279">
    <property type="entry name" value="YegS_C"/>
    <property type="match status" value="1"/>
</dbReference>
<keyword evidence="7" id="KW-1185">Reference proteome</keyword>
<sequence>MPRCYVIFNANAGTALSLSLSTEALADMLIEHGLDPVIDDDEVVPLDERIARAVASDAELLVAAGGDGTITALANAMVGTDRALGILPLGTVNALAKDLNIPLELEEAMDVLAANERQWIDVGEVDGCFFLHKVVIGLIPALAAGREHIRGKADVAAKFGFLRFIFRRLARARRFAVAIDRGDGRPKPERVQAVAVASNSYVEGVGRIFSRDRLDQGELTLYILRHLSARDFIRLSWGMLMGKWQDDDALSIEKVDEVTIHAHQQTVKVMFDGEVESMEFPLHFRIRHNALCVVAPAPPENTPADTAGEIVEEVAP</sequence>
<protein>
    <submittedName>
        <fullName evidence="6">Diacylglycerol/lipid kinase family protein</fullName>
        <ecNumber evidence="6">2.7.1.-</ecNumber>
    </submittedName>
</protein>